<keyword evidence="4" id="KW-0285">Flavoprotein</keyword>
<dbReference type="eggNOG" id="COG0654">
    <property type="taxonomic scope" value="Bacteria"/>
</dbReference>
<name>A0A059ZV86_ACICK</name>
<proteinExistence type="inferred from homology"/>
<dbReference type="GO" id="GO:0071949">
    <property type="term" value="F:FAD binding"/>
    <property type="evidence" value="ECO:0007669"/>
    <property type="project" value="InterPro"/>
</dbReference>
<evidence type="ECO:0000313" key="10">
    <source>
        <dbReference type="EMBL" id="AIA55373.1"/>
    </source>
</evidence>
<accession>A0A059ZV86</accession>
<dbReference type="EMBL" id="CP005986">
    <property type="protein sequence ID" value="AIA55373.1"/>
    <property type="molecule type" value="Genomic_DNA"/>
</dbReference>
<dbReference type="PANTHER" id="PTHR43876:SF8">
    <property type="entry name" value="2-OCTAPRENYL-6-METHOXYPHENOL HYDROXYLASE"/>
    <property type="match status" value="1"/>
</dbReference>
<dbReference type="InterPro" id="IPR010971">
    <property type="entry name" value="UbiH/COQ6"/>
</dbReference>
<keyword evidence="6 10" id="KW-0560">Oxidoreductase</keyword>
<evidence type="ECO:0000256" key="1">
    <source>
        <dbReference type="ARBA" id="ARBA00001974"/>
    </source>
</evidence>
<keyword evidence="8" id="KW-0732">Signal</keyword>
<dbReference type="InterPro" id="IPR051205">
    <property type="entry name" value="UbiH/COQ6_monooxygenase"/>
</dbReference>
<evidence type="ECO:0000256" key="2">
    <source>
        <dbReference type="ARBA" id="ARBA00004749"/>
    </source>
</evidence>
<dbReference type="InterPro" id="IPR002938">
    <property type="entry name" value="FAD-bd"/>
</dbReference>
<keyword evidence="7" id="KW-0503">Monooxygenase</keyword>
<dbReference type="PANTHER" id="PTHR43876">
    <property type="entry name" value="UBIQUINONE BIOSYNTHESIS MONOOXYGENASE COQ6, MITOCHONDRIAL"/>
    <property type="match status" value="1"/>
</dbReference>
<feature type="domain" description="FAD-binding" evidence="9">
    <location>
        <begin position="26"/>
        <end position="346"/>
    </location>
</feature>
<dbReference type="PRINTS" id="PR00420">
    <property type="entry name" value="RNGMNOXGNASE"/>
</dbReference>
<protein>
    <submittedName>
        <fullName evidence="10">2-octaprenyl-6-methoxyphenol hydroxylase</fullName>
        <ecNumber evidence="10">1.14.13.-</ecNumber>
    </submittedName>
</protein>
<evidence type="ECO:0000256" key="4">
    <source>
        <dbReference type="ARBA" id="ARBA00022630"/>
    </source>
</evidence>
<feature type="chain" id="PRO_5001585403" evidence="8">
    <location>
        <begin position="21"/>
        <end position="435"/>
    </location>
</feature>
<evidence type="ECO:0000256" key="7">
    <source>
        <dbReference type="ARBA" id="ARBA00023033"/>
    </source>
</evidence>
<evidence type="ECO:0000256" key="5">
    <source>
        <dbReference type="ARBA" id="ARBA00022827"/>
    </source>
</evidence>
<dbReference type="Proteomes" id="UP000005522">
    <property type="component" value="Chromosome"/>
</dbReference>
<dbReference type="InterPro" id="IPR036188">
    <property type="entry name" value="FAD/NAD-bd_sf"/>
</dbReference>
<dbReference type="GO" id="GO:0008681">
    <property type="term" value="F:2-octaprenyl-6-methoxyphenol hydroxylase activity"/>
    <property type="evidence" value="ECO:0007669"/>
    <property type="project" value="TreeGrafter"/>
</dbReference>
<keyword evidence="5" id="KW-0274">FAD</keyword>
<evidence type="ECO:0000259" key="9">
    <source>
        <dbReference type="Pfam" id="PF01494"/>
    </source>
</evidence>
<sequence length="435" mass="47019">MPLALVRALLLNGSMNPATAEVSENAEIAILGNGPVAQSLVLALGELGRSCLLVDTRPAMAHSPEQNAERTVALAAGSRRLLDALGVRLGDPGLGAIARVQISQARGGPRVELSHRLLAIPEKRLGEVWPLSTLSATIAQGLERLGTVKAKPWGPLQGFSWHPDHVELQWPKARIQARLVVLADGGHGHLGPLLGLQRRGWDHNRQALVARVRVASEPSGERCAYEHFLASGPLAFLPVDAPREFSLVWSLFPSEAAVLLRANDVVFLQKLNAVRPQGLAAVTEVHNRGFYPLYFQQYTAAPESRVVLLGNAAQTLHPLAGQGYNLGLRDSITLAALLRESLERAEDPGAIQLLQDFQRIRRRDRLEIIAFTEGMNRLFGLRSAPVHLLRAAGLAALQMSPGIKARLAARLAGLRLPSASHIPDLDVENAAYART</sequence>
<dbReference type="NCBIfam" id="TIGR01988">
    <property type="entry name" value="Ubi-OHases"/>
    <property type="match status" value="1"/>
</dbReference>
<dbReference type="Pfam" id="PF01494">
    <property type="entry name" value="FAD_binding_3"/>
    <property type="match status" value="1"/>
</dbReference>
<gene>
    <name evidence="10" type="ORF">Acaty_c1508</name>
</gene>
<evidence type="ECO:0000313" key="11">
    <source>
        <dbReference type="Proteomes" id="UP000005522"/>
    </source>
</evidence>
<dbReference type="GO" id="GO:0006744">
    <property type="term" value="P:ubiquinone biosynthetic process"/>
    <property type="evidence" value="ECO:0007669"/>
    <property type="project" value="UniProtKB-UniPathway"/>
</dbReference>
<reference evidence="10 11" key="1">
    <citation type="journal article" date="2009" name="J. Bacteriol.">
        <title>Draft genome sequence of the extremely acidophilic bacterium Acidithiobacillus caldus ATCC 51756 reveals metabolic versatility in the genus Acidithiobacillus.</title>
        <authorList>
            <person name="Valdes J."/>
            <person name="Quatrini R."/>
            <person name="Hallberg K."/>
            <person name="Dopson M."/>
            <person name="Valenzuela P.D."/>
            <person name="Holmes D.S."/>
        </authorList>
    </citation>
    <scope>NUCLEOTIDE SEQUENCE [LARGE SCALE GENOMIC DNA]</scope>
    <source>
        <strain evidence="11">ATCC 51756 / DSM 8584 / KU</strain>
    </source>
</reference>
<dbReference type="HOGENOM" id="CLU_009665_8_1_6"/>
<dbReference type="PROSITE" id="PS01304">
    <property type="entry name" value="UBIH"/>
    <property type="match status" value="1"/>
</dbReference>
<organism evidence="10 11">
    <name type="scientific">Acidithiobacillus caldus (strain ATCC 51756 / DSM 8584 / KU)</name>
    <dbReference type="NCBI Taxonomy" id="637389"/>
    <lineage>
        <taxon>Bacteria</taxon>
        <taxon>Pseudomonadati</taxon>
        <taxon>Pseudomonadota</taxon>
        <taxon>Acidithiobacillia</taxon>
        <taxon>Acidithiobacillales</taxon>
        <taxon>Acidithiobacillaceae</taxon>
        <taxon>Acidithiobacillus</taxon>
    </lineage>
</organism>
<comment type="pathway">
    <text evidence="2">Cofactor biosynthesis; ubiquinone biosynthesis.</text>
</comment>
<dbReference type="SUPFAM" id="SSF51905">
    <property type="entry name" value="FAD/NAD(P)-binding domain"/>
    <property type="match status" value="1"/>
</dbReference>
<dbReference type="KEGG" id="acz:Acaty_c1508"/>
<dbReference type="Gene3D" id="3.50.50.60">
    <property type="entry name" value="FAD/NAD(P)-binding domain"/>
    <property type="match status" value="2"/>
</dbReference>
<feature type="signal peptide" evidence="8">
    <location>
        <begin position="1"/>
        <end position="20"/>
    </location>
</feature>
<dbReference type="UniPathway" id="UPA00232"/>
<evidence type="ECO:0000256" key="3">
    <source>
        <dbReference type="ARBA" id="ARBA00005349"/>
    </source>
</evidence>
<evidence type="ECO:0000256" key="8">
    <source>
        <dbReference type="SAM" id="SignalP"/>
    </source>
</evidence>
<evidence type="ECO:0000256" key="6">
    <source>
        <dbReference type="ARBA" id="ARBA00023002"/>
    </source>
</evidence>
<dbReference type="AlphaFoldDB" id="A0A059ZV86"/>
<comment type="similarity">
    <text evidence="3">Belongs to the UbiH/COQ6 family.</text>
</comment>
<comment type="cofactor">
    <cofactor evidence="1">
        <name>FAD</name>
        <dbReference type="ChEBI" id="CHEBI:57692"/>
    </cofactor>
</comment>
<dbReference type="EC" id="1.14.13.-" evidence="10"/>
<dbReference type="InterPro" id="IPR018168">
    <property type="entry name" value="Ubi_Hdrlase_CS"/>
</dbReference>